<keyword evidence="2" id="KW-1185">Reference proteome</keyword>
<proteinExistence type="predicted"/>
<sequence>MGEMLDVVAPALREILSVEELAATSTRVIRQTAGHSMLTLEDWPTLTADDQLDDETLLAFQTFDDQGGSWMQGRETATQMYKRFRSELQDFVAESKFGWGQLRP</sequence>
<gene>
    <name evidence="1" type="ORF">ACFSBI_09850</name>
</gene>
<dbReference type="Proteomes" id="UP001597347">
    <property type="component" value="Unassembled WGS sequence"/>
</dbReference>
<name>A0ABW4LG13_9MICO</name>
<dbReference type="EMBL" id="JBHUEA010000014">
    <property type="protein sequence ID" value="MFD1721854.1"/>
    <property type="molecule type" value="Genomic_DNA"/>
</dbReference>
<dbReference type="RefSeq" id="WP_377934465.1">
    <property type="nucleotide sequence ID" value="NZ_JBHUEA010000014.1"/>
</dbReference>
<comment type="caution">
    <text evidence="1">The sequence shown here is derived from an EMBL/GenBank/DDBJ whole genome shotgun (WGS) entry which is preliminary data.</text>
</comment>
<organism evidence="1 2">
    <name type="scientific">Amnibacterium endophyticum</name>
    <dbReference type="NCBI Taxonomy" id="2109337"/>
    <lineage>
        <taxon>Bacteria</taxon>
        <taxon>Bacillati</taxon>
        <taxon>Actinomycetota</taxon>
        <taxon>Actinomycetes</taxon>
        <taxon>Micrococcales</taxon>
        <taxon>Microbacteriaceae</taxon>
        <taxon>Amnibacterium</taxon>
    </lineage>
</organism>
<evidence type="ECO:0000313" key="2">
    <source>
        <dbReference type="Proteomes" id="UP001597347"/>
    </source>
</evidence>
<protein>
    <submittedName>
        <fullName evidence="1">Uncharacterized protein</fullName>
    </submittedName>
</protein>
<evidence type="ECO:0000313" key="1">
    <source>
        <dbReference type="EMBL" id="MFD1721854.1"/>
    </source>
</evidence>
<accession>A0ABW4LG13</accession>
<reference evidence="2" key="1">
    <citation type="journal article" date="2019" name="Int. J. Syst. Evol. Microbiol.">
        <title>The Global Catalogue of Microorganisms (GCM) 10K type strain sequencing project: providing services to taxonomists for standard genome sequencing and annotation.</title>
        <authorList>
            <consortium name="The Broad Institute Genomics Platform"/>
            <consortium name="The Broad Institute Genome Sequencing Center for Infectious Disease"/>
            <person name="Wu L."/>
            <person name="Ma J."/>
        </authorList>
    </citation>
    <scope>NUCLEOTIDE SEQUENCE [LARGE SCALE GENOMIC DNA]</scope>
    <source>
        <strain evidence="2">CGMCC 1.12471</strain>
    </source>
</reference>